<dbReference type="CDD" id="cd04586">
    <property type="entry name" value="CBS_pair_BON_assoc"/>
    <property type="match status" value="1"/>
</dbReference>
<dbReference type="InterPro" id="IPR000644">
    <property type="entry name" value="CBS_dom"/>
</dbReference>
<protein>
    <submittedName>
        <fullName evidence="4">CBS domain-containing protein</fullName>
    </submittedName>
</protein>
<evidence type="ECO:0000256" key="2">
    <source>
        <dbReference type="PROSITE-ProRule" id="PRU00703"/>
    </source>
</evidence>
<dbReference type="InterPro" id="IPR046342">
    <property type="entry name" value="CBS_dom_sf"/>
</dbReference>
<accession>A0ABS2NMW7</accession>
<proteinExistence type="predicted"/>
<evidence type="ECO:0000313" key="4">
    <source>
        <dbReference type="EMBL" id="MBM7614275.1"/>
    </source>
</evidence>
<sequence length="149" mass="16913">MKVKEIMTTEVITTKKDNTVEDVIKLLVDHNISGIPVVDDENYVVGIITEGDIIYRSKKLRIPSYFTILDSYIFLDNPNTVQEQIKKMVGYKVEDVMSDTVIVVKEDETVEEVATIITHKKVNRLPVVKDGKLVGIVSRRDIIKAYSKS</sequence>
<feature type="domain" description="CBS" evidence="3">
    <location>
        <begin position="97"/>
        <end position="149"/>
    </location>
</feature>
<evidence type="ECO:0000259" key="3">
    <source>
        <dbReference type="PROSITE" id="PS51371"/>
    </source>
</evidence>
<dbReference type="Proteomes" id="UP001314796">
    <property type="component" value="Unassembled WGS sequence"/>
</dbReference>
<dbReference type="RefSeq" id="WP_204400553.1">
    <property type="nucleotide sequence ID" value="NZ_JAFBEE010000003.1"/>
</dbReference>
<reference evidence="4 5" key="1">
    <citation type="submission" date="2021-01" db="EMBL/GenBank/DDBJ databases">
        <title>Genomic Encyclopedia of Type Strains, Phase IV (KMG-IV): sequencing the most valuable type-strain genomes for metagenomic binning, comparative biology and taxonomic classification.</title>
        <authorList>
            <person name="Goeker M."/>
        </authorList>
    </citation>
    <scope>NUCLEOTIDE SEQUENCE [LARGE SCALE GENOMIC DNA]</scope>
    <source>
        <strain evidence="4 5">DSM 25890</strain>
    </source>
</reference>
<organism evidence="4 5">
    <name type="scientific">Alkaliphilus hydrothermalis</name>
    <dbReference type="NCBI Taxonomy" id="1482730"/>
    <lineage>
        <taxon>Bacteria</taxon>
        <taxon>Bacillati</taxon>
        <taxon>Bacillota</taxon>
        <taxon>Clostridia</taxon>
        <taxon>Peptostreptococcales</taxon>
        <taxon>Natronincolaceae</taxon>
        <taxon>Alkaliphilus</taxon>
    </lineage>
</organism>
<dbReference type="Gene3D" id="3.10.580.10">
    <property type="entry name" value="CBS-domain"/>
    <property type="match status" value="1"/>
</dbReference>
<dbReference type="SMART" id="SM00116">
    <property type="entry name" value="CBS"/>
    <property type="match status" value="2"/>
</dbReference>
<dbReference type="SUPFAM" id="SSF54631">
    <property type="entry name" value="CBS-domain pair"/>
    <property type="match status" value="1"/>
</dbReference>
<dbReference type="PANTHER" id="PTHR43080:SF2">
    <property type="entry name" value="CBS DOMAIN-CONTAINING PROTEIN"/>
    <property type="match status" value="1"/>
</dbReference>
<dbReference type="Pfam" id="PF00571">
    <property type="entry name" value="CBS"/>
    <property type="match status" value="2"/>
</dbReference>
<evidence type="ECO:0000313" key="5">
    <source>
        <dbReference type="Proteomes" id="UP001314796"/>
    </source>
</evidence>
<comment type="caution">
    <text evidence="4">The sequence shown here is derived from an EMBL/GenBank/DDBJ whole genome shotgun (WGS) entry which is preliminary data.</text>
</comment>
<dbReference type="PROSITE" id="PS51371">
    <property type="entry name" value="CBS"/>
    <property type="match status" value="2"/>
</dbReference>
<gene>
    <name evidence="4" type="ORF">JOC73_000786</name>
</gene>
<dbReference type="PANTHER" id="PTHR43080">
    <property type="entry name" value="CBS DOMAIN-CONTAINING PROTEIN CBSX3, MITOCHONDRIAL"/>
    <property type="match status" value="1"/>
</dbReference>
<evidence type="ECO:0000256" key="1">
    <source>
        <dbReference type="ARBA" id="ARBA00023122"/>
    </source>
</evidence>
<dbReference type="InterPro" id="IPR051257">
    <property type="entry name" value="Diverse_CBS-Domain"/>
</dbReference>
<keyword evidence="1 2" id="KW-0129">CBS domain</keyword>
<keyword evidence="5" id="KW-1185">Reference proteome</keyword>
<feature type="domain" description="CBS" evidence="3">
    <location>
        <begin position="7"/>
        <end position="64"/>
    </location>
</feature>
<name>A0ABS2NMW7_9FIRM</name>
<dbReference type="EMBL" id="JAFBEE010000003">
    <property type="protein sequence ID" value="MBM7614275.1"/>
    <property type="molecule type" value="Genomic_DNA"/>
</dbReference>